<keyword evidence="1" id="KW-0472">Membrane</keyword>
<keyword evidence="1" id="KW-0812">Transmembrane</keyword>
<gene>
    <name evidence="2" type="ORF">DES38_10462</name>
</gene>
<feature type="transmembrane region" description="Helical" evidence="1">
    <location>
        <begin position="153"/>
        <end position="172"/>
    </location>
</feature>
<dbReference type="EMBL" id="QJJR01000004">
    <property type="protein sequence ID" value="PXW91636.1"/>
    <property type="molecule type" value="Genomic_DNA"/>
</dbReference>
<accession>A0A2V3WDS2</accession>
<feature type="transmembrane region" description="Helical" evidence="1">
    <location>
        <begin position="76"/>
        <end position="95"/>
    </location>
</feature>
<sequence length="197" mass="22605">MDEQRKITIINEIRYWKDNHLLPEHYCDFLMALYTEGEQDKADALSKSEGTDALLAKKRNIKVEKRAKEKMFLPHLYALVMVSLIPIILVARFLIPFSPRLDLGIAITAFLLASLFYYISVKIPILSANYTLTVYMMSILMISLVVLDVYNQGVVSLVIIIIPQFILWIYLIVKKKDKWLMALTVLIILTASIGLLL</sequence>
<evidence type="ECO:0000313" key="3">
    <source>
        <dbReference type="Proteomes" id="UP000247922"/>
    </source>
</evidence>
<organism evidence="2 3">
    <name type="scientific">Streptohalobacillus salinus</name>
    <dbReference type="NCBI Taxonomy" id="621096"/>
    <lineage>
        <taxon>Bacteria</taxon>
        <taxon>Bacillati</taxon>
        <taxon>Bacillota</taxon>
        <taxon>Bacilli</taxon>
        <taxon>Bacillales</taxon>
        <taxon>Bacillaceae</taxon>
        <taxon>Streptohalobacillus</taxon>
    </lineage>
</organism>
<protein>
    <submittedName>
        <fullName evidence="2">Uncharacterized protein</fullName>
    </submittedName>
</protein>
<proteinExistence type="predicted"/>
<keyword evidence="1" id="KW-1133">Transmembrane helix</keyword>
<dbReference type="Proteomes" id="UP000247922">
    <property type="component" value="Unassembled WGS sequence"/>
</dbReference>
<feature type="transmembrane region" description="Helical" evidence="1">
    <location>
        <begin position="179"/>
        <end position="196"/>
    </location>
</feature>
<feature type="transmembrane region" description="Helical" evidence="1">
    <location>
        <begin position="126"/>
        <end position="147"/>
    </location>
</feature>
<name>A0A2V3WDS2_9BACI</name>
<feature type="transmembrane region" description="Helical" evidence="1">
    <location>
        <begin position="101"/>
        <end position="119"/>
    </location>
</feature>
<dbReference type="OrthoDB" id="2380880at2"/>
<comment type="caution">
    <text evidence="2">The sequence shown here is derived from an EMBL/GenBank/DDBJ whole genome shotgun (WGS) entry which is preliminary data.</text>
</comment>
<reference evidence="2 3" key="1">
    <citation type="submission" date="2018-05" db="EMBL/GenBank/DDBJ databases">
        <title>Genomic Encyclopedia of Type Strains, Phase IV (KMG-IV): sequencing the most valuable type-strain genomes for metagenomic binning, comparative biology and taxonomic classification.</title>
        <authorList>
            <person name="Goeker M."/>
        </authorList>
    </citation>
    <scope>NUCLEOTIDE SEQUENCE [LARGE SCALE GENOMIC DNA]</scope>
    <source>
        <strain evidence="2 3">DSM 22440</strain>
    </source>
</reference>
<evidence type="ECO:0000313" key="2">
    <source>
        <dbReference type="EMBL" id="PXW91636.1"/>
    </source>
</evidence>
<keyword evidence="3" id="KW-1185">Reference proteome</keyword>
<dbReference type="AlphaFoldDB" id="A0A2V3WDS2"/>
<dbReference type="RefSeq" id="WP_110250938.1">
    <property type="nucleotide sequence ID" value="NZ_QJJR01000004.1"/>
</dbReference>
<evidence type="ECO:0000256" key="1">
    <source>
        <dbReference type="SAM" id="Phobius"/>
    </source>
</evidence>